<feature type="region of interest" description="Disordered" evidence="1">
    <location>
        <begin position="261"/>
        <end position="305"/>
    </location>
</feature>
<protein>
    <submittedName>
        <fullName evidence="3">Uncharacterized protein</fullName>
    </submittedName>
</protein>
<dbReference type="VEuPathDB" id="MicrosporidiaDB:NBO_16g0028"/>
<dbReference type="EMBL" id="KB908924">
    <property type="protein sequence ID" value="EOB14742.1"/>
    <property type="molecule type" value="Genomic_DNA"/>
</dbReference>
<evidence type="ECO:0000313" key="3">
    <source>
        <dbReference type="EMBL" id="EOB14742.1"/>
    </source>
</evidence>
<evidence type="ECO:0000256" key="2">
    <source>
        <dbReference type="SAM" id="SignalP"/>
    </source>
</evidence>
<reference evidence="3 4" key="1">
    <citation type="journal article" date="2013" name="BMC Genomics">
        <title>Comparative genomics of parasitic silkworm microsporidia reveal an association between genome expansion and host adaptation.</title>
        <authorList>
            <person name="Pan G."/>
            <person name="Xu J."/>
            <person name="Li T."/>
            <person name="Xia Q."/>
            <person name="Liu S.L."/>
            <person name="Zhang G."/>
            <person name="Li S."/>
            <person name="Li C."/>
            <person name="Liu H."/>
            <person name="Yang L."/>
            <person name="Liu T."/>
            <person name="Zhang X."/>
            <person name="Wu Z."/>
            <person name="Fan W."/>
            <person name="Dang X."/>
            <person name="Xiang H."/>
            <person name="Tao M."/>
            <person name="Li Y."/>
            <person name="Hu J."/>
            <person name="Li Z."/>
            <person name="Lin L."/>
            <person name="Luo J."/>
            <person name="Geng L."/>
            <person name="Wang L."/>
            <person name="Long M."/>
            <person name="Wan Y."/>
            <person name="He N."/>
            <person name="Zhang Z."/>
            <person name="Lu C."/>
            <person name="Keeling P.J."/>
            <person name="Wang J."/>
            <person name="Xiang Z."/>
            <person name="Zhou Z."/>
        </authorList>
    </citation>
    <scope>NUCLEOTIDE SEQUENCE [LARGE SCALE GENOMIC DNA]</scope>
    <source>
        <strain evidence="4">CQ1 / CVCC 102059</strain>
    </source>
</reference>
<feature type="chain" id="PRO_5012249241" evidence="2">
    <location>
        <begin position="16"/>
        <end position="305"/>
    </location>
</feature>
<dbReference type="HOGENOM" id="CLU_912455_0_0_1"/>
<feature type="compositionally biased region" description="Basic and acidic residues" evidence="1">
    <location>
        <begin position="285"/>
        <end position="295"/>
    </location>
</feature>
<evidence type="ECO:0000256" key="1">
    <source>
        <dbReference type="SAM" id="MobiDB-lite"/>
    </source>
</evidence>
<keyword evidence="2" id="KW-0732">Signal</keyword>
<dbReference type="OrthoDB" id="2201177at2759"/>
<sequence length="305" mass="34131">MKFIVIYLLSILTTTERPVTEDVLNDAIRSLAEEMKEDVIRIITATENQYLSHLQNEIKRAQVADSLSISRKFDEIQTMIRNLQRNGNTTGFTNVPGLNNQPGLNNTTGAPEEAISYIIPIFLKLMKCNNCFSCRRDEVCFYYVFMYVLPLILNQNGQPGGDPNNTNNAIFQTLMNSMNGFNRNTYPNAYPTVFPPNNFNQQQVQQPPNLLQSLFNFMFNDNLGTNPNCGPAPTFGVPQAPPAYGPTPSLRPPVYGPTVPSRPAYPKPNTRQGGVTYGPCPPGFNRREPEYHDAQECPPSGCVRN</sequence>
<accession>R0KWY5</accession>
<dbReference type="AlphaFoldDB" id="R0KWY5"/>
<evidence type="ECO:0000313" key="4">
    <source>
        <dbReference type="Proteomes" id="UP000016927"/>
    </source>
</evidence>
<feature type="signal peptide" evidence="2">
    <location>
        <begin position="1"/>
        <end position="15"/>
    </location>
</feature>
<name>R0KWY5_NOSB1</name>
<keyword evidence="4" id="KW-1185">Reference proteome</keyword>
<dbReference type="Proteomes" id="UP000016927">
    <property type="component" value="Unassembled WGS sequence"/>
</dbReference>
<gene>
    <name evidence="3" type="ORF">NBO_16g0028</name>
</gene>
<organism evidence="3 4">
    <name type="scientific">Nosema bombycis (strain CQ1 / CVCC 102059)</name>
    <name type="common">Microsporidian parasite</name>
    <name type="synonym">Pebrine of silkworm</name>
    <dbReference type="NCBI Taxonomy" id="578461"/>
    <lineage>
        <taxon>Eukaryota</taxon>
        <taxon>Fungi</taxon>
        <taxon>Fungi incertae sedis</taxon>
        <taxon>Microsporidia</taxon>
        <taxon>Nosematidae</taxon>
        <taxon>Nosema</taxon>
    </lineage>
</organism>
<proteinExistence type="predicted"/>